<proteinExistence type="predicted"/>
<evidence type="ECO:0000313" key="3">
    <source>
        <dbReference type="Proteomes" id="UP000629098"/>
    </source>
</evidence>
<keyword evidence="3" id="KW-1185">Reference proteome</keyword>
<keyword evidence="1" id="KW-0175">Coiled coil</keyword>
<evidence type="ECO:0000313" key="2">
    <source>
        <dbReference type="EMBL" id="MBD2775075.1"/>
    </source>
</evidence>
<dbReference type="EMBL" id="JACXAE010000075">
    <property type="protein sequence ID" value="MBD2775075.1"/>
    <property type="molecule type" value="Genomic_DNA"/>
</dbReference>
<name>A0A8J6XNB3_9CYAN</name>
<comment type="caution">
    <text evidence="2">The sequence shown here is derived from an EMBL/GenBank/DDBJ whole genome shotgun (WGS) entry which is preliminary data.</text>
</comment>
<sequence>MVDSSALTILFLAANPLETSQSRLEQEARDISEGLLRAQHRDHFKFEQRWAVRPRDIRLALLECNSQIVHFAGQRKQNGVLESQRKMAPESSTFAEAKFKQEEEGLAFQDETGQVRLIPTNALADLFKLFSDQVKCVLLNGCYTEEQAKVIAQHISYVIGMKQSITDEAALEFALGFYDALGAGRSMEFAYNLGCTAIQIAGLPEHLTPVLYKKSESNSISTQNGSSALGTNLLDGATQTLPSKRRVQEKREDLEEEYEEIRKKLKWLKKEWTIKTDSEAKYELSQRIEQYEVQLQNIADLLEQLEKQ</sequence>
<organism evidence="2 3">
    <name type="scientific">Iningainema tapete BLCC-T55</name>
    <dbReference type="NCBI Taxonomy" id="2748662"/>
    <lineage>
        <taxon>Bacteria</taxon>
        <taxon>Bacillati</taxon>
        <taxon>Cyanobacteriota</taxon>
        <taxon>Cyanophyceae</taxon>
        <taxon>Nostocales</taxon>
        <taxon>Scytonemataceae</taxon>
        <taxon>Iningainema tapete</taxon>
    </lineage>
</organism>
<feature type="coiled-coil region" evidence="1">
    <location>
        <begin position="244"/>
        <end position="308"/>
    </location>
</feature>
<accession>A0A8J6XNB3</accession>
<evidence type="ECO:0000256" key="1">
    <source>
        <dbReference type="SAM" id="Coils"/>
    </source>
</evidence>
<gene>
    <name evidence="2" type="ORF">ICL16_24160</name>
</gene>
<protein>
    <submittedName>
        <fullName evidence="2">TIR domain-containing protein</fullName>
    </submittedName>
</protein>
<reference evidence="2" key="1">
    <citation type="submission" date="2020-09" db="EMBL/GenBank/DDBJ databases">
        <title>Iningainema tapete sp. nov. (Scytonemataceae, Cyanobacteria) from greenhouses in central Florida (USA) produces two types of nodularin with biosynthetic potential for microcystin-LR and anabaenopeptins.</title>
        <authorList>
            <person name="Berthold D.E."/>
            <person name="Lefler F.W."/>
            <person name="Huang I.-S."/>
            <person name="Abdulla H."/>
            <person name="Zimba P.V."/>
            <person name="Laughinghouse H.D. IV."/>
        </authorList>
    </citation>
    <scope>NUCLEOTIDE SEQUENCE</scope>
    <source>
        <strain evidence="2">BLCCT55</strain>
    </source>
</reference>
<dbReference type="Proteomes" id="UP000629098">
    <property type="component" value="Unassembled WGS sequence"/>
</dbReference>
<dbReference type="RefSeq" id="WP_190832993.1">
    <property type="nucleotide sequence ID" value="NZ_CAWPPI010000075.1"/>
</dbReference>
<dbReference type="AlphaFoldDB" id="A0A8J6XNB3"/>